<dbReference type="InterPro" id="IPR036388">
    <property type="entry name" value="WH-like_DNA-bd_sf"/>
</dbReference>
<dbReference type="AlphaFoldDB" id="A0A1W6SRE3"/>
<evidence type="ECO:0000313" key="6">
    <source>
        <dbReference type="EMBL" id="ARO88388.1"/>
    </source>
</evidence>
<keyword evidence="2" id="KW-0238">DNA-binding</keyword>
<gene>
    <name evidence="6" type="ORF">EBAPG3_011730</name>
</gene>
<dbReference type="FunFam" id="1.10.10.10:FF:000028">
    <property type="entry name" value="Fumarate/nitrate reduction transcriptional regulator Fnr"/>
    <property type="match status" value="1"/>
</dbReference>
<evidence type="ECO:0000313" key="7">
    <source>
        <dbReference type="Proteomes" id="UP000012179"/>
    </source>
</evidence>
<dbReference type="Gene3D" id="1.10.10.10">
    <property type="entry name" value="Winged helix-like DNA-binding domain superfamily/Winged helix DNA-binding domain"/>
    <property type="match status" value="1"/>
</dbReference>
<dbReference type="Proteomes" id="UP000012179">
    <property type="component" value="Chromosome"/>
</dbReference>
<dbReference type="RefSeq" id="WP_004177524.1">
    <property type="nucleotide sequence ID" value="NZ_CP021106.3"/>
</dbReference>
<dbReference type="SMART" id="SM00419">
    <property type="entry name" value="HTH_CRP"/>
    <property type="match status" value="1"/>
</dbReference>
<dbReference type="eggNOG" id="COG0664">
    <property type="taxonomic scope" value="Bacteria"/>
</dbReference>
<dbReference type="OrthoDB" id="7643467at2"/>
<feature type="domain" description="Cyclic nucleotide-binding" evidence="4">
    <location>
        <begin position="54"/>
        <end position="128"/>
    </location>
</feature>
<proteinExistence type="predicted"/>
<dbReference type="InterPro" id="IPR014710">
    <property type="entry name" value="RmlC-like_jellyroll"/>
</dbReference>
<evidence type="ECO:0000259" key="4">
    <source>
        <dbReference type="PROSITE" id="PS50042"/>
    </source>
</evidence>
<dbReference type="CDD" id="cd00092">
    <property type="entry name" value="HTH_CRP"/>
    <property type="match status" value="1"/>
</dbReference>
<dbReference type="Pfam" id="PF00027">
    <property type="entry name" value="cNMP_binding"/>
    <property type="match status" value="1"/>
</dbReference>
<dbReference type="EMBL" id="CP021106">
    <property type="protein sequence ID" value="ARO88388.1"/>
    <property type="molecule type" value="Genomic_DNA"/>
</dbReference>
<evidence type="ECO:0000256" key="1">
    <source>
        <dbReference type="ARBA" id="ARBA00023015"/>
    </source>
</evidence>
<dbReference type="SUPFAM" id="SSF46785">
    <property type="entry name" value="Winged helix' DNA-binding domain"/>
    <property type="match status" value="1"/>
</dbReference>
<sequence length="263" mass="29491">MPERALKMLPLTAEPAGVPIDCRNCGAYQLCMSLWLKTGDASLLERVVKKKQVFKRGEVLYRMGQSLEYIYVIRGGSVKTCVSTEDGQVQVMGFHIAGELLGLNAIGNRQHNCEARATGVTSVCEVSVDRFEELAREDPAIQYEIFKIMSAEIRHSQELLLLLGKHNADERLAAFLLNLSQQFAQRHCSATEFNLSMSRSDIGDYLGIAEETVCRIFARFQDDGLVSSECRHIKLNDVERLQQIACHRPSRDLRNIVGSDLKA</sequence>
<organism evidence="6 7">
    <name type="scientific">Nitrosospira lacus</name>
    <dbReference type="NCBI Taxonomy" id="1288494"/>
    <lineage>
        <taxon>Bacteria</taxon>
        <taxon>Pseudomonadati</taxon>
        <taxon>Pseudomonadota</taxon>
        <taxon>Betaproteobacteria</taxon>
        <taxon>Nitrosomonadales</taxon>
        <taxon>Nitrosomonadaceae</taxon>
        <taxon>Nitrosospira</taxon>
    </lineage>
</organism>
<evidence type="ECO:0000259" key="5">
    <source>
        <dbReference type="PROSITE" id="PS51063"/>
    </source>
</evidence>
<feature type="domain" description="HTH crp-type" evidence="5">
    <location>
        <begin position="166"/>
        <end position="239"/>
    </location>
</feature>
<keyword evidence="7" id="KW-1185">Reference proteome</keyword>
<dbReference type="SUPFAM" id="SSF51206">
    <property type="entry name" value="cAMP-binding domain-like"/>
    <property type="match status" value="1"/>
</dbReference>
<dbReference type="GO" id="GO:0005829">
    <property type="term" value="C:cytosol"/>
    <property type="evidence" value="ECO:0007669"/>
    <property type="project" value="TreeGrafter"/>
</dbReference>
<keyword evidence="3" id="KW-0804">Transcription</keyword>
<dbReference type="InterPro" id="IPR018490">
    <property type="entry name" value="cNMP-bd_dom_sf"/>
</dbReference>
<accession>A0A1W6SRE3</accession>
<dbReference type="InterPro" id="IPR000595">
    <property type="entry name" value="cNMP-bd_dom"/>
</dbReference>
<dbReference type="SMART" id="SM00100">
    <property type="entry name" value="cNMP"/>
    <property type="match status" value="1"/>
</dbReference>
<dbReference type="Gene3D" id="2.60.120.10">
    <property type="entry name" value="Jelly Rolls"/>
    <property type="match status" value="1"/>
</dbReference>
<dbReference type="KEGG" id="nlc:EBAPG3_011730"/>
<protein>
    <submittedName>
        <fullName evidence="6">Transcriptional regulator FNR</fullName>
    </submittedName>
</protein>
<evidence type="ECO:0000256" key="3">
    <source>
        <dbReference type="ARBA" id="ARBA00023163"/>
    </source>
</evidence>
<dbReference type="InterPro" id="IPR036390">
    <property type="entry name" value="WH_DNA-bd_sf"/>
</dbReference>
<dbReference type="Pfam" id="PF13545">
    <property type="entry name" value="HTH_Crp_2"/>
    <property type="match status" value="1"/>
</dbReference>
<name>A0A1W6SRE3_9PROT</name>
<dbReference type="PROSITE" id="PS51063">
    <property type="entry name" value="HTH_CRP_2"/>
    <property type="match status" value="1"/>
</dbReference>
<reference evidence="6 7" key="1">
    <citation type="journal article" date="2015" name="Int. J. Syst. Evol. Microbiol.">
        <title>Nitrosospira lacus sp. nov., a psychrotolerant, ammonia-oxidizing bacterium from sandy lake sediment.</title>
        <authorList>
            <person name="Urakawa H."/>
            <person name="Garcia J.C."/>
            <person name="Nielsen J.L."/>
            <person name="Le V.Q."/>
            <person name="Kozlowski J.A."/>
            <person name="Stein L.Y."/>
            <person name="Lim C.K."/>
            <person name="Pommerening-Roser A."/>
            <person name="Martens-Habbena W."/>
            <person name="Stahl D.A."/>
            <person name="Klotz M.G."/>
        </authorList>
    </citation>
    <scope>NUCLEOTIDE SEQUENCE [LARGE SCALE GENOMIC DNA]</scope>
    <source>
        <strain evidence="6 7">APG3</strain>
    </source>
</reference>
<keyword evidence="1" id="KW-0805">Transcription regulation</keyword>
<dbReference type="PROSITE" id="PS50042">
    <property type="entry name" value="CNMP_BINDING_3"/>
    <property type="match status" value="1"/>
</dbReference>
<dbReference type="GO" id="GO:0003700">
    <property type="term" value="F:DNA-binding transcription factor activity"/>
    <property type="evidence" value="ECO:0007669"/>
    <property type="project" value="TreeGrafter"/>
</dbReference>
<dbReference type="InterPro" id="IPR050397">
    <property type="entry name" value="Env_Response_Regulators"/>
</dbReference>
<evidence type="ECO:0000256" key="2">
    <source>
        <dbReference type="ARBA" id="ARBA00023125"/>
    </source>
</evidence>
<dbReference type="InterPro" id="IPR012318">
    <property type="entry name" value="HTH_CRP"/>
</dbReference>
<dbReference type="CDD" id="cd00038">
    <property type="entry name" value="CAP_ED"/>
    <property type="match status" value="1"/>
</dbReference>
<dbReference type="GO" id="GO:0003677">
    <property type="term" value="F:DNA binding"/>
    <property type="evidence" value="ECO:0007669"/>
    <property type="project" value="UniProtKB-KW"/>
</dbReference>
<dbReference type="PRINTS" id="PR00034">
    <property type="entry name" value="HTHCRP"/>
</dbReference>
<dbReference type="PANTHER" id="PTHR24567">
    <property type="entry name" value="CRP FAMILY TRANSCRIPTIONAL REGULATORY PROTEIN"/>
    <property type="match status" value="1"/>
</dbReference>
<dbReference type="PANTHER" id="PTHR24567:SF75">
    <property type="entry name" value="FUMARATE AND NITRATE REDUCTION REGULATORY PROTEIN"/>
    <property type="match status" value="1"/>
</dbReference>